<dbReference type="InterPro" id="IPR006059">
    <property type="entry name" value="SBP"/>
</dbReference>
<dbReference type="Proteomes" id="UP001500618">
    <property type="component" value="Unassembled WGS sequence"/>
</dbReference>
<protein>
    <submittedName>
        <fullName evidence="2">Extracellular solute-binding protein</fullName>
    </submittedName>
</protein>
<reference evidence="3" key="1">
    <citation type="journal article" date="2019" name="Int. J. Syst. Evol. Microbiol.">
        <title>The Global Catalogue of Microorganisms (GCM) 10K type strain sequencing project: providing services to taxonomists for standard genome sequencing and annotation.</title>
        <authorList>
            <consortium name="The Broad Institute Genomics Platform"/>
            <consortium name="The Broad Institute Genome Sequencing Center for Infectious Disease"/>
            <person name="Wu L."/>
            <person name="Ma J."/>
        </authorList>
    </citation>
    <scope>NUCLEOTIDE SEQUENCE [LARGE SCALE GENOMIC DNA]</scope>
    <source>
        <strain evidence="3">JCM 14718</strain>
    </source>
</reference>
<dbReference type="RefSeq" id="WP_344310499.1">
    <property type="nucleotide sequence ID" value="NZ_BAAANY010000009.1"/>
</dbReference>
<dbReference type="Pfam" id="PF01547">
    <property type="entry name" value="SBP_bac_1"/>
    <property type="match status" value="1"/>
</dbReference>
<dbReference type="Gene3D" id="3.40.190.10">
    <property type="entry name" value="Periplasmic binding protein-like II"/>
    <property type="match status" value="2"/>
</dbReference>
<feature type="signal peptide" evidence="1">
    <location>
        <begin position="1"/>
        <end position="22"/>
    </location>
</feature>
<name>A0ABN2GVI9_9ACTN</name>
<accession>A0ABN2GVI9</accession>
<dbReference type="EMBL" id="BAAANY010000009">
    <property type="protein sequence ID" value="GAA1677186.1"/>
    <property type="molecule type" value="Genomic_DNA"/>
</dbReference>
<evidence type="ECO:0000256" key="1">
    <source>
        <dbReference type="SAM" id="SignalP"/>
    </source>
</evidence>
<sequence length="451" mass="47596">MGRRLAAAAMAAGIAAVAVTTAGCGDGGSGDANTIKIAYQKFGNFIQGDALFKKVKTQFEAANPGKKVTLVPIQGNDADYKTKLALMQRSAATAPDVLYEDTFTINSDIQAGYLAPLDSYVNKWADWSQFLPASKGSATGTDGKVYGVPMGTDTRALWFNKQIFAKAGLPADWQPKTWADILAAARTIKAKVPGVIPLNVYVGKAGGEQSSMQGHEMLLYGTANKLYDDKTKKWIAPSKGFTDALNFEKTIYSEGLAPSPQQALSPSIGTQVGGQLLPQGKLAIDLDGSWMPQTWLPTGAAPWAQWSQVMGNAAMPTQNGEAPGKISMSGGWTLAMSAKSTNKDLAFKFISTAMNKENALYYDISATQIPVRTDVASDPSYGKGDPTAKFFASLVPITQYRPALPPYPQISNEIQVAQEAVVSGQATPDAAVQQYATAVKGIVGASAVAAG</sequence>
<gene>
    <name evidence="2" type="ORF">GCM10009765_28130</name>
</gene>
<dbReference type="InterPro" id="IPR050490">
    <property type="entry name" value="Bact_solute-bd_prot1"/>
</dbReference>
<dbReference type="PANTHER" id="PTHR43649">
    <property type="entry name" value="ARABINOSE-BINDING PROTEIN-RELATED"/>
    <property type="match status" value="1"/>
</dbReference>
<organism evidence="2 3">
    <name type="scientific">Fodinicola feengrottensis</name>
    <dbReference type="NCBI Taxonomy" id="435914"/>
    <lineage>
        <taxon>Bacteria</taxon>
        <taxon>Bacillati</taxon>
        <taxon>Actinomycetota</taxon>
        <taxon>Actinomycetes</taxon>
        <taxon>Mycobacteriales</taxon>
        <taxon>Fodinicola</taxon>
    </lineage>
</organism>
<proteinExistence type="predicted"/>
<dbReference type="PANTHER" id="PTHR43649:SF14">
    <property type="entry name" value="BLR3389 PROTEIN"/>
    <property type="match status" value="1"/>
</dbReference>
<evidence type="ECO:0000313" key="2">
    <source>
        <dbReference type="EMBL" id="GAA1677186.1"/>
    </source>
</evidence>
<dbReference type="SUPFAM" id="SSF53850">
    <property type="entry name" value="Periplasmic binding protein-like II"/>
    <property type="match status" value="1"/>
</dbReference>
<dbReference type="PROSITE" id="PS51257">
    <property type="entry name" value="PROKAR_LIPOPROTEIN"/>
    <property type="match status" value="1"/>
</dbReference>
<evidence type="ECO:0000313" key="3">
    <source>
        <dbReference type="Proteomes" id="UP001500618"/>
    </source>
</evidence>
<feature type="chain" id="PRO_5047121063" evidence="1">
    <location>
        <begin position="23"/>
        <end position="451"/>
    </location>
</feature>
<keyword evidence="3" id="KW-1185">Reference proteome</keyword>
<comment type="caution">
    <text evidence="2">The sequence shown here is derived from an EMBL/GenBank/DDBJ whole genome shotgun (WGS) entry which is preliminary data.</text>
</comment>
<keyword evidence="1" id="KW-0732">Signal</keyword>